<protein>
    <submittedName>
        <fullName evidence="2">Uncharacterized protein</fullName>
    </submittedName>
</protein>
<gene>
    <name evidence="2" type="ORF">EVAR_34496_1</name>
</gene>
<sequence>MTDWVLQKVVRTAVYYKKKLYCCPVDVPLLCNVEASACRLAVTGHSTLIIVSIYLSPSKRSPASLFRLGSYTGEEQPSDSKVIIDWKRVSTALEKVVTPNLNVILDDIVSKKDIDTATGALTKHIRTVVKNCQRKDRDKTESIADSIELQCSLNPIPHDPEHVSRVENEVCHRISLPLKDHLPSVSLKEAQNGIKNLKTRKASGLDGPRPFYHHSSKLYYLAYPFATRIVFLSKIPIRAEVPHDSTLSPLLYSSYTNGILHPQSGVQLAAFADDTALYQRGSNFRQITLRLQMAIDELTQWIKSYSGPVVADVCPGEYYYKNKTKDLFTLSGLNLGTANCEHAFSSRTDIWQRSTSYPRAMRGNCDRGRACKIFNDRTATRAGAERRASRLRIFVLPLPDNTIRFICIIRWRRPPAEPTTATMNQKRNSNFKAGRPRPARRLGPSLPLIYRGRIHVRKSEGGGPAGGAPRRATFTLIVLPEFGDSPGARDSSDRIEDDSLPRAPPASLTISWISCKSTSDVLSSTSETYRRQIEENIFGLRSGAGRGNEGLRRSAGRLHLNKISSSRAARAASPSRVPGAPPVELTSLRCAAFREKRNEPSSTRLTKVMKLRHLRQPASEGIPRTAPASTRHDGAHGGKYKANSPCWAGSMLFEMKERSPHVESFKERGHRGIRAEFCDFVERLLTVTPAVVWYWREVIVAGLGAYSAAFLFRLKDSGPLGMWMDDVNAGPIRARGRYSDSYEILHFFAKPMDRVGRILKSCRLFEILDIGCGLEAKVGIGVLQHMGNNSTLNEVQSVPHKVAGDNPA</sequence>
<proteinExistence type="predicted"/>
<feature type="region of interest" description="Disordered" evidence="1">
    <location>
        <begin position="483"/>
        <end position="502"/>
    </location>
</feature>
<feature type="region of interest" description="Disordered" evidence="1">
    <location>
        <begin position="617"/>
        <end position="639"/>
    </location>
</feature>
<name>A0A4C1WUM3_EUMVA</name>
<organism evidence="2 3">
    <name type="scientific">Eumeta variegata</name>
    <name type="common">Bagworm moth</name>
    <name type="synonym">Eumeta japonica</name>
    <dbReference type="NCBI Taxonomy" id="151549"/>
    <lineage>
        <taxon>Eukaryota</taxon>
        <taxon>Metazoa</taxon>
        <taxon>Ecdysozoa</taxon>
        <taxon>Arthropoda</taxon>
        <taxon>Hexapoda</taxon>
        <taxon>Insecta</taxon>
        <taxon>Pterygota</taxon>
        <taxon>Neoptera</taxon>
        <taxon>Endopterygota</taxon>
        <taxon>Lepidoptera</taxon>
        <taxon>Glossata</taxon>
        <taxon>Ditrysia</taxon>
        <taxon>Tineoidea</taxon>
        <taxon>Psychidae</taxon>
        <taxon>Oiketicinae</taxon>
        <taxon>Eumeta</taxon>
    </lineage>
</organism>
<dbReference type="Proteomes" id="UP000299102">
    <property type="component" value="Unassembled WGS sequence"/>
</dbReference>
<comment type="caution">
    <text evidence="2">The sequence shown here is derived from an EMBL/GenBank/DDBJ whole genome shotgun (WGS) entry which is preliminary data.</text>
</comment>
<feature type="region of interest" description="Disordered" evidence="1">
    <location>
        <begin position="418"/>
        <end position="438"/>
    </location>
</feature>
<dbReference type="EMBL" id="BGZK01000659">
    <property type="protein sequence ID" value="GBP55021.1"/>
    <property type="molecule type" value="Genomic_DNA"/>
</dbReference>
<feature type="compositionally biased region" description="Polar residues" evidence="1">
    <location>
        <begin position="419"/>
        <end position="431"/>
    </location>
</feature>
<evidence type="ECO:0000256" key="1">
    <source>
        <dbReference type="SAM" id="MobiDB-lite"/>
    </source>
</evidence>
<evidence type="ECO:0000313" key="2">
    <source>
        <dbReference type="EMBL" id="GBP55021.1"/>
    </source>
</evidence>
<evidence type="ECO:0000313" key="3">
    <source>
        <dbReference type="Proteomes" id="UP000299102"/>
    </source>
</evidence>
<dbReference type="OrthoDB" id="6764815at2759"/>
<keyword evidence="3" id="KW-1185">Reference proteome</keyword>
<dbReference type="AlphaFoldDB" id="A0A4C1WUM3"/>
<feature type="compositionally biased region" description="Basic and acidic residues" evidence="1">
    <location>
        <begin position="490"/>
        <end position="500"/>
    </location>
</feature>
<reference evidence="2 3" key="1">
    <citation type="journal article" date="2019" name="Commun. Biol.">
        <title>The bagworm genome reveals a unique fibroin gene that provides high tensile strength.</title>
        <authorList>
            <person name="Kono N."/>
            <person name="Nakamura H."/>
            <person name="Ohtoshi R."/>
            <person name="Tomita M."/>
            <person name="Numata K."/>
            <person name="Arakawa K."/>
        </authorList>
    </citation>
    <scope>NUCLEOTIDE SEQUENCE [LARGE SCALE GENOMIC DNA]</scope>
</reference>
<accession>A0A4C1WUM3</accession>